<comment type="caution">
    <text evidence="1">The sequence shown here is derived from an EMBL/GenBank/DDBJ whole genome shotgun (WGS) entry which is preliminary data.</text>
</comment>
<proteinExistence type="predicted"/>
<keyword evidence="2" id="KW-1185">Reference proteome</keyword>
<gene>
    <name evidence="1" type="ORF">J8F10_01935</name>
</gene>
<dbReference type="RefSeq" id="WP_210652155.1">
    <property type="nucleotide sequence ID" value="NZ_JAGKQQ010000001.1"/>
</dbReference>
<reference evidence="1 2" key="1">
    <citation type="submission" date="2021-04" db="EMBL/GenBank/DDBJ databases">
        <authorList>
            <person name="Ivanova A."/>
        </authorList>
    </citation>
    <scope>NUCLEOTIDE SEQUENCE [LARGE SCALE GENOMIC DNA]</scope>
    <source>
        <strain evidence="1 2">G18</strain>
    </source>
</reference>
<organism evidence="1 2">
    <name type="scientific">Gemmata palustris</name>
    <dbReference type="NCBI Taxonomy" id="2822762"/>
    <lineage>
        <taxon>Bacteria</taxon>
        <taxon>Pseudomonadati</taxon>
        <taxon>Planctomycetota</taxon>
        <taxon>Planctomycetia</taxon>
        <taxon>Gemmatales</taxon>
        <taxon>Gemmataceae</taxon>
        <taxon>Gemmata</taxon>
    </lineage>
</organism>
<dbReference type="Proteomes" id="UP000676565">
    <property type="component" value="Unassembled WGS sequence"/>
</dbReference>
<name>A0ABS5BME7_9BACT</name>
<accession>A0ABS5BME7</accession>
<dbReference type="EMBL" id="JAGKQQ010000001">
    <property type="protein sequence ID" value="MBP3954058.1"/>
    <property type="molecule type" value="Genomic_DNA"/>
</dbReference>
<sequence length="104" mass="11307">MTSVPRVLRENEVPQLRPFLARLADQVIGALLHALALGRQLLAVDLVERAVGALAPGEELFLLDEFVQFGDLLLRVALAGGDDGVDLVQFRHGRSPVTLRLSLT</sequence>
<evidence type="ECO:0000313" key="1">
    <source>
        <dbReference type="EMBL" id="MBP3954058.1"/>
    </source>
</evidence>
<evidence type="ECO:0000313" key="2">
    <source>
        <dbReference type="Proteomes" id="UP000676565"/>
    </source>
</evidence>
<protein>
    <submittedName>
        <fullName evidence="1">Uncharacterized protein</fullName>
    </submittedName>
</protein>